<protein>
    <submittedName>
        <fullName evidence="2">Uncharacterized protein</fullName>
    </submittedName>
</protein>
<dbReference type="PANTHER" id="PTHR33264">
    <property type="entry name" value="EXPRESSED PROTEIN"/>
    <property type="match status" value="1"/>
</dbReference>
<feature type="compositionally biased region" description="Low complexity" evidence="1">
    <location>
        <begin position="10"/>
        <end position="23"/>
    </location>
</feature>
<dbReference type="EMBL" id="CP136897">
    <property type="protein sequence ID" value="WOL17104.1"/>
    <property type="molecule type" value="Genomic_DNA"/>
</dbReference>
<dbReference type="PANTHER" id="PTHR33264:SF8">
    <property type="entry name" value="EXPRESSED PROTEIN"/>
    <property type="match status" value="1"/>
</dbReference>
<name>A0AAQ3KYG4_9LILI</name>
<accession>A0AAQ3KYG4</accession>
<sequence length="151" mass="16561">MTLSTCTSMAPSLSQSGPPSPSSTAAGAHPSRCYIHQNPPAVATAAGCTALCCCCPCGIVKLHVIIVLKLPAALVRRALRYRRMRWARGRGIKTEGSFWRPEFGTSDVDDDDLSLFNWVPAEAWPELATLEREMVAKFYGASFWRSLSKRD</sequence>
<gene>
    <name evidence="2" type="ORF">Cni_G25893</name>
</gene>
<dbReference type="Proteomes" id="UP001327560">
    <property type="component" value="Chromosome 8"/>
</dbReference>
<organism evidence="2 3">
    <name type="scientific">Canna indica</name>
    <name type="common">Indian-shot</name>
    <dbReference type="NCBI Taxonomy" id="4628"/>
    <lineage>
        <taxon>Eukaryota</taxon>
        <taxon>Viridiplantae</taxon>
        <taxon>Streptophyta</taxon>
        <taxon>Embryophyta</taxon>
        <taxon>Tracheophyta</taxon>
        <taxon>Spermatophyta</taxon>
        <taxon>Magnoliopsida</taxon>
        <taxon>Liliopsida</taxon>
        <taxon>Zingiberales</taxon>
        <taxon>Cannaceae</taxon>
        <taxon>Canna</taxon>
    </lineage>
</organism>
<proteinExistence type="predicted"/>
<evidence type="ECO:0000313" key="2">
    <source>
        <dbReference type="EMBL" id="WOL17104.1"/>
    </source>
</evidence>
<keyword evidence="3" id="KW-1185">Reference proteome</keyword>
<evidence type="ECO:0000313" key="3">
    <source>
        <dbReference type="Proteomes" id="UP001327560"/>
    </source>
</evidence>
<evidence type="ECO:0000256" key="1">
    <source>
        <dbReference type="SAM" id="MobiDB-lite"/>
    </source>
</evidence>
<feature type="region of interest" description="Disordered" evidence="1">
    <location>
        <begin position="1"/>
        <end position="23"/>
    </location>
</feature>
<reference evidence="2 3" key="1">
    <citation type="submission" date="2023-10" db="EMBL/GenBank/DDBJ databases">
        <title>Chromosome-scale genome assembly provides insights into flower coloration mechanisms of Canna indica.</title>
        <authorList>
            <person name="Li C."/>
        </authorList>
    </citation>
    <scope>NUCLEOTIDE SEQUENCE [LARGE SCALE GENOMIC DNA]</scope>
    <source>
        <tissue evidence="2">Flower</tissue>
    </source>
</reference>
<dbReference type="AlphaFoldDB" id="A0AAQ3KYG4"/>